<dbReference type="GO" id="GO:0036444">
    <property type="term" value="P:calcium import into the mitochondrion"/>
    <property type="evidence" value="ECO:0007669"/>
    <property type="project" value="TreeGrafter"/>
</dbReference>
<keyword evidence="9 10" id="KW-0472">Membrane</keyword>
<name>A0A6A6NHD4_HEVBR</name>
<organism evidence="12 14">
    <name type="scientific">Hevea brasiliensis</name>
    <name type="common">Para rubber tree</name>
    <name type="synonym">Siphonia brasiliensis</name>
    <dbReference type="NCBI Taxonomy" id="3981"/>
    <lineage>
        <taxon>Eukaryota</taxon>
        <taxon>Viridiplantae</taxon>
        <taxon>Streptophyta</taxon>
        <taxon>Embryophyta</taxon>
        <taxon>Tracheophyta</taxon>
        <taxon>Spermatophyta</taxon>
        <taxon>Magnoliopsida</taxon>
        <taxon>eudicotyledons</taxon>
        <taxon>Gunneridae</taxon>
        <taxon>Pentapetalae</taxon>
        <taxon>rosids</taxon>
        <taxon>fabids</taxon>
        <taxon>Malpighiales</taxon>
        <taxon>Euphorbiaceae</taxon>
        <taxon>Crotonoideae</taxon>
        <taxon>Micrandreae</taxon>
        <taxon>Hevea</taxon>
    </lineage>
</organism>
<evidence type="ECO:0000256" key="6">
    <source>
        <dbReference type="ARBA" id="ARBA00022837"/>
    </source>
</evidence>
<evidence type="ECO:0000259" key="11">
    <source>
        <dbReference type="Pfam" id="PF04678"/>
    </source>
</evidence>
<evidence type="ECO:0000256" key="7">
    <source>
        <dbReference type="ARBA" id="ARBA00022989"/>
    </source>
</evidence>
<evidence type="ECO:0000256" key="1">
    <source>
        <dbReference type="ARBA" id="ARBA00004141"/>
    </source>
</evidence>
<keyword evidence="14" id="KW-1185">Reference proteome</keyword>
<dbReference type="InterPro" id="IPR039055">
    <property type="entry name" value="MCU_fam"/>
</dbReference>
<dbReference type="AlphaFoldDB" id="A0A6A6NHD4"/>
<keyword evidence="5 10" id="KW-0812">Transmembrane</keyword>
<evidence type="ECO:0000256" key="9">
    <source>
        <dbReference type="ARBA" id="ARBA00023136"/>
    </source>
</evidence>
<keyword evidence="7 10" id="KW-1133">Transmembrane helix</keyword>
<dbReference type="InterPro" id="IPR006769">
    <property type="entry name" value="MCU_C"/>
</dbReference>
<dbReference type="EMBL" id="JAAGAX010000001">
    <property type="protein sequence ID" value="KAF2324515.1"/>
    <property type="molecule type" value="Genomic_DNA"/>
</dbReference>
<evidence type="ECO:0000256" key="10">
    <source>
        <dbReference type="SAM" id="Phobius"/>
    </source>
</evidence>
<comment type="subcellular location">
    <subcellularLocation>
        <location evidence="1">Membrane</location>
        <topology evidence="1">Multi-pass membrane protein</topology>
    </subcellularLocation>
</comment>
<keyword evidence="3" id="KW-0813">Transport</keyword>
<evidence type="ECO:0000256" key="3">
    <source>
        <dbReference type="ARBA" id="ARBA00022448"/>
    </source>
</evidence>
<evidence type="ECO:0000256" key="4">
    <source>
        <dbReference type="ARBA" id="ARBA00022568"/>
    </source>
</evidence>
<protein>
    <recommendedName>
        <fullName evidence="11">Calcium uniporter protein C-terminal domain-containing protein</fullName>
    </recommendedName>
</protein>
<keyword evidence="8" id="KW-0406">Ion transport</keyword>
<dbReference type="Proteomes" id="UP000467840">
    <property type="component" value="Chromosome 5"/>
</dbReference>
<sequence>MALRKLLSKRLSETYRLASPAVTLEHQATLPPNAAKTNFHTEYLTLPESSEKGCFRRFLHRKAINQLPEFLSLPVGEKLREKLKGINNITGERLRLDGLASPVKETVAKDPNLFGFSIEDARKLLRLSLVEKLKAKLREIPRSSISYSEFVQMCIEECGNENQGIEFAKTLDQSGNVIVMGNIVFLRPEQVAKSMENIISQSISTRNDPRRKELEQMEQQKAVIDQKARSQVRGELYCGLGFLLVQTLGLMRLTFWELSWDVMEPICFFVTSLHFVLAYAFFLRTSVEPSFEGYFQRRFKAKQKKLMQVHSFDMEKYKELRKAFYPNLGYGLPHSEHYKQLNRDEGAFLRSMHH</sequence>
<dbReference type="GO" id="GO:0005262">
    <property type="term" value="F:calcium channel activity"/>
    <property type="evidence" value="ECO:0007669"/>
    <property type="project" value="TreeGrafter"/>
</dbReference>
<keyword evidence="6" id="KW-0106">Calcium</keyword>
<dbReference type="PANTHER" id="PTHR13462:SF17">
    <property type="entry name" value="CALCIUM UNIPORTER PROTEIN 4, MITOCHONDRIAL"/>
    <property type="match status" value="1"/>
</dbReference>
<accession>A0A6A6NHD4</accession>
<evidence type="ECO:0000256" key="5">
    <source>
        <dbReference type="ARBA" id="ARBA00022692"/>
    </source>
</evidence>
<feature type="domain" description="Calcium uniporter protein C-terminal" evidence="11">
    <location>
        <begin position="161"/>
        <end position="320"/>
    </location>
</feature>
<gene>
    <name evidence="12" type="ORF">GH714_014945</name>
    <name evidence="13" type="ORF">GH714_014978</name>
</gene>
<dbReference type="Pfam" id="PF04678">
    <property type="entry name" value="MCU"/>
    <property type="match status" value="1"/>
</dbReference>
<evidence type="ECO:0000256" key="2">
    <source>
        <dbReference type="ARBA" id="ARBA00005653"/>
    </source>
</evidence>
<evidence type="ECO:0000313" key="14">
    <source>
        <dbReference type="Proteomes" id="UP000467840"/>
    </source>
</evidence>
<dbReference type="GO" id="GO:0051560">
    <property type="term" value="P:mitochondrial calcium ion homeostasis"/>
    <property type="evidence" value="ECO:0007669"/>
    <property type="project" value="InterPro"/>
</dbReference>
<proteinExistence type="inferred from homology"/>
<evidence type="ECO:0000313" key="13">
    <source>
        <dbReference type="EMBL" id="KAF2324515.1"/>
    </source>
</evidence>
<keyword evidence="4" id="KW-0109">Calcium transport</keyword>
<feature type="transmembrane region" description="Helical" evidence="10">
    <location>
        <begin position="236"/>
        <end position="256"/>
    </location>
</feature>
<comment type="similarity">
    <text evidence="2">Belongs to the MCU (TC 1.A.77) family.</text>
</comment>
<dbReference type="EMBL" id="JAAGAX010000001">
    <property type="protein sequence ID" value="KAF2324510.1"/>
    <property type="molecule type" value="Genomic_DNA"/>
</dbReference>
<reference evidence="12 14" key="1">
    <citation type="journal article" date="2020" name="Mol. Plant">
        <title>The Chromosome-Based Rubber Tree Genome Provides New Insights into Spurge Genome Evolution and Rubber Biosynthesis.</title>
        <authorList>
            <person name="Liu J."/>
            <person name="Shi C."/>
            <person name="Shi C.C."/>
            <person name="Li W."/>
            <person name="Zhang Q.J."/>
            <person name="Zhang Y."/>
            <person name="Li K."/>
            <person name="Lu H.F."/>
            <person name="Shi C."/>
            <person name="Zhu S.T."/>
            <person name="Xiao Z.Y."/>
            <person name="Nan H."/>
            <person name="Yue Y."/>
            <person name="Zhu X.G."/>
            <person name="Wu Y."/>
            <person name="Hong X.N."/>
            <person name="Fan G.Y."/>
            <person name="Tong Y."/>
            <person name="Zhang D."/>
            <person name="Mao C.L."/>
            <person name="Liu Y.L."/>
            <person name="Hao S.J."/>
            <person name="Liu W.Q."/>
            <person name="Lv M.Q."/>
            <person name="Zhang H.B."/>
            <person name="Liu Y."/>
            <person name="Hu-Tang G.R."/>
            <person name="Wang J.P."/>
            <person name="Wang J.H."/>
            <person name="Sun Y.H."/>
            <person name="Ni S.B."/>
            <person name="Chen W.B."/>
            <person name="Zhang X.C."/>
            <person name="Jiao Y.N."/>
            <person name="Eichler E.E."/>
            <person name="Li G.H."/>
            <person name="Liu X."/>
            <person name="Gao L.Z."/>
        </authorList>
    </citation>
    <scope>NUCLEOTIDE SEQUENCE [LARGE SCALE GENOMIC DNA]</scope>
    <source>
        <strain evidence="14">cv. GT1</strain>
        <tissue evidence="12">Leaf</tissue>
    </source>
</reference>
<evidence type="ECO:0000313" key="12">
    <source>
        <dbReference type="EMBL" id="KAF2324510.1"/>
    </source>
</evidence>
<dbReference type="PANTHER" id="PTHR13462">
    <property type="entry name" value="CALCIUM UNIPORTER PROTEIN, MITOCHONDRIAL"/>
    <property type="match status" value="1"/>
</dbReference>
<dbReference type="GO" id="GO:0015292">
    <property type="term" value="F:uniporter activity"/>
    <property type="evidence" value="ECO:0007669"/>
    <property type="project" value="TreeGrafter"/>
</dbReference>
<feature type="transmembrane region" description="Helical" evidence="10">
    <location>
        <begin position="262"/>
        <end position="282"/>
    </location>
</feature>
<evidence type="ECO:0000256" key="8">
    <source>
        <dbReference type="ARBA" id="ARBA00023065"/>
    </source>
</evidence>
<dbReference type="GO" id="GO:1990246">
    <property type="term" value="C:uniplex complex"/>
    <property type="evidence" value="ECO:0007669"/>
    <property type="project" value="TreeGrafter"/>
</dbReference>
<comment type="caution">
    <text evidence="12">The sequence shown here is derived from an EMBL/GenBank/DDBJ whole genome shotgun (WGS) entry which is preliminary data.</text>
</comment>